<evidence type="ECO:0000256" key="2">
    <source>
        <dbReference type="ARBA" id="ARBA00022448"/>
    </source>
</evidence>
<evidence type="ECO:0000313" key="11">
    <source>
        <dbReference type="EMBL" id="PTM59888.1"/>
    </source>
</evidence>
<feature type="transmembrane region" description="Helical" evidence="8">
    <location>
        <begin position="169"/>
        <end position="192"/>
    </location>
</feature>
<feature type="transmembrane region" description="Helical" evidence="8">
    <location>
        <begin position="316"/>
        <end position="340"/>
    </location>
</feature>
<dbReference type="Pfam" id="PF00528">
    <property type="entry name" value="BPD_transp_1"/>
    <property type="match status" value="2"/>
</dbReference>
<evidence type="ECO:0000259" key="10">
    <source>
        <dbReference type="PROSITE" id="PS50928"/>
    </source>
</evidence>
<evidence type="ECO:0000256" key="8">
    <source>
        <dbReference type="RuleBase" id="RU363032"/>
    </source>
</evidence>
<dbReference type="EMBL" id="PZZP01000001">
    <property type="protein sequence ID" value="PTM59888.1"/>
    <property type="molecule type" value="Genomic_DNA"/>
</dbReference>
<comment type="subcellular location">
    <subcellularLocation>
        <location evidence="1">Cell inner membrane</location>
        <topology evidence="1">Multi-pass membrane protein</topology>
    </subcellularLocation>
    <subcellularLocation>
        <location evidence="8">Cell membrane</location>
        <topology evidence="8">Multi-pass membrane protein</topology>
    </subcellularLocation>
</comment>
<feature type="transmembrane region" description="Helical" evidence="8">
    <location>
        <begin position="213"/>
        <end position="238"/>
    </location>
</feature>
<evidence type="ECO:0000256" key="7">
    <source>
        <dbReference type="ARBA" id="ARBA00023136"/>
    </source>
</evidence>
<feature type="domain" description="ABC transmembrane type-1" evidence="10">
    <location>
        <begin position="90"/>
        <end position="286"/>
    </location>
</feature>
<keyword evidence="6 8" id="KW-1133">Transmembrane helix</keyword>
<feature type="region of interest" description="Disordered" evidence="9">
    <location>
        <begin position="1"/>
        <end position="21"/>
    </location>
</feature>
<feature type="transmembrane region" description="Helical" evidence="8">
    <location>
        <begin position="266"/>
        <end position="285"/>
    </location>
</feature>
<reference evidence="11 12" key="1">
    <citation type="submission" date="2018-04" db="EMBL/GenBank/DDBJ databases">
        <title>Genomic Encyclopedia of Archaeal and Bacterial Type Strains, Phase II (KMG-II): from individual species to whole genera.</title>
        <authorList>
            <person name="Goeker M."/>
        </authorList>
    </citation>
    <scope>NUCLEOTIDE SEQUENCE [LARGE SCALE GENOMIC DNA]</scope>
    <source>
        <strain evidence="11 12">DSM 45169</strain>
    </source>
</reference>
<evidence type="ECO:0000256" key="6">
    <source>
        <dbReference type="ARBA" id="ARBA00022989"/>
    </source>
</evidence>
<feature type="transmembrane region" description="Helical" evidence="8">
    <location>
        <begin position="472"/>
        <end position="493"/>
    </location>
</feature>
<protein>
    <submittedName>
        <fullName evidence="11">Iron(III) transport system permease protein</fullName>
    </submittedName>
</protein>
<dbReference type="RefSeq" id="WP_107727237.1">
    <property type="nucleotide sequence ID" value="NZ_PZZP01000001.1"/>
</dbReference>
<evidence type="ECO:0000313" key="12">
    <source>
        <dbReference type="Proteomes" id="UP000241639"/>
    </source>
</evidence>
<proteinExistence type="inferred from homology"/>
<gene>
    <name evidence="11" type="ORF">C8J48_2525</name>
</gene>
<feature type="transmembrane region" description="Helical" evidence="8">
    <location>
        <begin position="392"/>
        <end position="416"/>
    </location>
</feature>
<keyword evidence="7 8" id="KW-0472">Membrane</keyword>
<keyword evidence="2 8" id="KW-0813">Transport</keyword>
<dbReference type="SUPFAM" id="SSF161098">
    <property type="entry name" value="MetI-like"/>
    <property type="match status" value="2"/>
</dbReference>
<dbReference type="PANTHER" id="PTHR43357">
    <property type="entry name" value="INNER MEMBRANE ABC TRANSPORTER PERMEASE PROTEIN YDCV"/>
    <property type="match status" value="1"/>
</dbReference>
<dbReference type="Gene3D" id="1.10.3720.10">
    <property type="entry name" value="MetI-like"/>
    <property type="match status" value="2"/>
</dbReference>
<dbReference type="Proteomes" id="UP000241639">
    <property type="component" value="Unassembled WGS sequence"/>
</dbReference>
<sequence length="551" mass="61470">MTKPRLHAQSISDHNKSTQDQSRKPYLFQAVPRFWHSLWLGKPPNPLLLLLSMLTALIMVIPILYVIVQGAQAEGERWVQLWDSRLPALLWNTISLTTVVTTGAILIGVTLAFLVVRTDLPGRKWWRLITALPLMIPPYVGAMAYIMIFGPTGWMRDWFGSSPLPIYSFWGVTLVMTMFTYPYVYLIAASSLGRLNANLEEAALSCGQRYRHVFLKVVLPLLRPAIGAGAILVSLYVLSDFGAISMLRYTTFTAAIYYQMGSFDRMSAAMLSVVLIAITLVFLWMEARTRKHIRYSQQNGTYRRPLTIPLGRWKPLALAFVIFISVIGVFLPLVVLIYWSHQGWQMGALDSSFWEYAVNSLVVSGISALLSILFAMPLVYLKARSPSSITSLLHKIVYSGYALPGVIVSLGIVFVFNQYLPFLYGTIALLITAYVMRFLPQATQAGEAAISLVSPRLDEAAQSLGHSPWQSLLKVTLPLMMPGVLAGAAFVFVSSMKELPATLLLRPAGYDTLSVRVWIQASEGMYHLAAPAALLLILVSILPMRWILNRY</sequence>
<dbReference type="AlphaFoldDB" id="A0A2T4ZDB5"/>
<keyword evidence="12" id="KW-1185">Reference proteome</keyword>
<dbReference type="GO" id="GO:0055085">
    <property type="term" value="P:transmembrane transport"/>
    <property type="evidence" value="ECO:0007669"/>
    <property type="project" value="InterPro"/>
</dbReference>
<name>A0A2T4ZDB5_9BACL</name>
<evidence type="ECO:0000256" key="9">
    <source>
        <dbReference type="SAM" id="MobiDB-lite"/>
    </source>
</evidence>
<organism evidence="11 12">
    <name type="scientific">Desmospora activa DSM 45169</name>
    <dbReference type="NCBI Taxonomy" id="1121389"/>
    <lineage>
        <taxon>Bacteria</taxon>
        <taxon>Bacillati</taxon>
        <taxon>Bacillota</taxon>
        <taxon>Bacilli</taxon>
        <taxon>Bacillales</taxon>
        <taxon>Thermoactinomycetaceae</taxon>
        <taxon>Desmospora</taxon>
    </lineage>
</organism>
<keyword evidence="4" id="KW-0997">Cell inner membrane</keyword>
<dbReference type="GO" id="GO:0005886">
    <property type="term" value="C:plasma membrane"/>
    <property type="evidence" value="ECO:0007669"/>
    <property type="project" value="UniProtKB-SubCell"/>
</dbReference>
<evidence type="ECO:0000256" key="3">
    <source>
        <dbReference type="ARBA" id="ARBA00022475"/>
    </source>
</evidence>
<evidence type="ECO:0000256" key="1">
    <source>
        <dbReference type="ARBA" id="ARBA00004429"/>
    </source>
</evidence>
<dbReference type="PROSITE" id="PS50928">
    <property type="entry name" value="ABC_TM1"/>
    <property type="match status" value="2"/>
</dbReference>
<keyword evidence="5 8" id="KW-0812">Transmembrane</keyword>
<comment type="caution">
    <text evidence="11">The sequence shown here is derived from an EMBL/GenBank/DDBJ whole genome shotgun (WGS) entry which is preliminary data.</text>
</comment>
<accession>A0A2T4ZDB5</accession>
<dbReference type="CDD" id="cd06261">
    <property type="entry name" value="TM_PBP2"/>
    <property type="match status" value="2"/>
</dbReference>
<keyword evidence="3" id="KW-1003">Cell membrane</keyword>
<dbReference type="InterPro" id="IPR000515">
    <property type="entry name" value="MetI-like"/>
</dbReference>
<comment type="similarity">
    <text evidence="8">Belongs to the binding-protein-dependent transport system permease family.</text>
</comment>
<evidence type="ECO:0000256" key="4">
    <source>
        <dbReference type="ARBA" id="ARBA00022519"/>
    </source>
</evidence>
<feature type="transmembrane region" description="Helical" evidence="8">
    <location>
        <begin position="422"/>
        <end position="439"/>
    </location>
</feature>
<dbReference type="InterPro" id="IPR035906">
    <property type="entry name" value="MetI-like_sf"/>
</dbReference>
<feature type="transmembrane region" description="Helical" evidence="8">
    <location>
        <begin position="528"/>
        <end position="548"/>
    </location>
</feature>
<feature type="transmembrane region" description="Helical" evidence="8">
    <location>
        <begin position="47"/>
        <end position="68"/>
    </location>
</feature>
<dbReference type="OrthoDB" id="9776648at2"/>
<evidence type="ECO:0000256" key="5">
    <source>
        <dbReference type="ARBA" id="ARBA00022692"/>
    </source>
</evidence>
<feature type="transmembrane region" description="Helical" evidence="8">
    <location>
        <begin position="88"/>
        <end position="116"/>
    </location>
</feature>
<dbReference type="PANTHER" id="PTHR43357:SF3">
    <property type="entry name" value="FE(3+)-TRANSPORT SYSTEM PERMEASE PROTEIN FBPB 2"/>
    <property type="match status" value="1"/>
</dbReference>
<feature type="domain" description="ABC transmembrane type-1" evidence="10">
    <location>
        <begin position="357"/>
        <end position="547"/>
    </location>
</feature>
<feature type="transmembrane region" description="Helical" evidence="8">
    <location>
        <begin position="128"/>
        <end position="149"/>
    </location>
</feature>
<feature type="transmembrane region" description="Helical" evidence="8">
    <location>
        <begin position="360"/>
        <end position="380"/>
    </location>
</feature>